<feature type="domain" description="Protein kinase" evidence="10">
    <location>
        <begin position="1"/>
        <end position="151"/>
    </location>
</feature>
<dbReference type="PROSITE" id="PS00108">
    <property type="entry name" value="PROTEIN_KINASE_ST"/>
    <property type="match status" value="1"/>
</dbReference>
<dbReference type="PROSITE" id="PS50011">
    <property type="entry name" value="PROTEIN_KINASE_DOM"/>
    <property type="match status" value="1"/>
</dbReference>
<dbReference type="InterPro" id="IPR050629">
    <property type="entry name" value="STE20/SPS1-PAK"/>
</dbReference>
<keyword evidence="6" id="KW-0067">ATP-binding</keyword>
<dbReference type="GO" id="GO:0005524">
    <property type="term" value="F:ATP binding"/>
    <property type="evidence" value="ECO:0007669"/>
    <property type="project" value="UniProtKB-KW"/>
</dbReference>
<comment type="catalytic activity">
    <reaction evidence="8">
        <text>L-seryl-[protein] + ATP = O-phospho-L-seryl-[protein] + ADP + H(+)</text>
        <dbReference type="Rhea" id="RHEA:17989"/>
        <dbReference type="Rhea" id="RHEA-COMP:9863"/>
        <dbReference type="Rhea" id="RHEA-COMP:11604"/>
        <dbReference type="ChEBI" id="CHEBI:15378"/>
        <dbReference type="ChEBI" id="CHEBI:29999"/>
        <dbReference type="ChEBI" id="CHEBI:30616"/>
        <dbReference type="ChEBI" id="CHEBI:83421"/>
        <dbReference type="ChEBI" id="CHEBI:456216"/>
        <dbReference type="EC" id="2.7.11.1"/>
    </reaction>
</comment>
<dbReference type="OrthoDB" id="840771at2759"/>
<dbReference type="InterPro" id="IPR000719">
    <property type="entry name" value="Prot_kinase_dom"/>
</dbReference>
<name>A0A0G4GIJ0_VITBC</name>
<feature type="domain" description="HP" evidence="11">
    <location>
        <begin position="457"/>
        <end position="524"/>
    </location>
</feature>
<keyword evidence="2" id="KW-0723">Serine/threonine-protein kinase</keyword>
<dbReference type="Proteomes" id="UP000041254">
    <property type="component" value="Unassembled WGS sequence"/>
</dbReference>
<evidence type="ECO:0008006" key="14">
    <source>
        <dbReference type="Google" id="ProtNLM"/>
    </source>
</evidence>
<dbReference type="AlphaFoldDB" id="A0A0G4GIJ0"/>
<evidence type="ECO:0000313" key="12">
    <source>
        <dbReference type="EMBL" id="CEM29689.1"/>
    </source>
</evidence>
<dbReference type="STRING" id="1169540.A0A0G4GIJ0"/>
<keyword evidence="3" id="KW-0808">Transferase</keyword>
<dbReference type="InterPro" id="IPR011009">
    <property type="entry name" value="Kinase-like_dom_sf"/>
</dbReference>
<dbReference type="PANTHER" id="PTHR48012">
    <property type="entry name" value="STERILE20-LIKE KINASE, ISOFORM B-RELATED"/>
    <property type="match status" value="1"/>
</dbReference>
<dbReference type="Gene3D" id="1.10.510.10">
    <property type="entry name" value="Transferase(Phosphotransferase) domain 1"/>
    <property type="match status" value="1"/>
</dbReference>
<dbReference type="VEuPathDB" id="CryptoDB:Vbra_17908"/>
<evidence type="ECO:0000256" key="4">
    <source>
        <dbReference type="ARBA" id="ARBA00022741"/>
    </source>
</evidence>
<organism evidence="12 13">
    <name type="scientific">Vitrella brassicaformis (strain CCMP3155)</name>
    <dbReference type="NCBI Taxonomy" id="1169540"/>
    <lineage>
        <taxon>Eukaryota</taxon>
        <taxon>Sar</taxon>
        <taxon>Alveolata</taxon>
        <taxon>Colpodellida</taxon>
        <taxon>Vitrellaceae</taxon>
        <taxon>Vitrella</taxon>
    </lineage>
</organism>
<evidence type="ECO:0000256" key="1">
    <source>
        <dbReference type="ARBA" id="ARBA00008874"/>
    </source>
</evidence>
<dbReference type="Pfam" id="PF00069">
    <property type="entry name" value="Pkinase"/>
    <property type="match status" value="1"/>
</dbReference>
<dbReference type="GO" id="GO:0003779">
    <property type="term" value="F:actin binding"/>
    <property type="evidence" value="ECO:0007669"/>
    <property type="project" value="InterPro"/>
</dbReference>
<evidence type="ECO:0000313" key="13">
    <source>
        <dbReference type="Proteomes" id="UP000041254"/>
    </source>
</evidence>
<accession>A0A0G4GIJ0</accession>
<evidence type="ECO:0000256" key="7">
    <source>
        <dbReference type="ARBA" id="ARBA00047899"/>
    </source>
</evidence>
<feature type="compositionally biased region" description="Low complexity" evidence="9">
    <location>
        <begin position="326"/>
        <end position="346"/>
    </location>
</feature>
<dbReference type="GO" id="GO:0007010">
    <property type="term" value="P:cytoskeleton organization"/>
    <property type="evidence" value="ECO:0007669"/>
    <property type="project" value="InterPro"/>
</dbReference>
<comment type="catalytic activity">
    <reaction evidence="7">
        <text>L-threonyl-[protein] + ATP = O-phospho-L-threonyl-[protein] + ADP + H(+)</text>
        <dbReference type="Rhea" id="RHEA:46608"/>
        <dbReference type="Rhea" id="RHEA-COMP:11060"/>
        <dbReference type="Rhea" id="RHEA-COMP:11605"/>
        <dbReference type="ChEBI" id="CHEBI:15378"/>
        <dbReference type="ChEBI" id="CHEBI:30013"/>
        <dbReference type="ChEBI" id="CHEBI:30616"/>
        <dbReference type="ChEBI" id="CHEBI:61977"/>
        <dbReference type="ChEBI" id="CHEBI:456216"/>
        <dbReference type="EC" id="2.7.11.1"/>
    </reaction>
</comment>
<keyword evidence="5" id="KW-0418">Kinase</keyword>
<dbReference type="PROSITE" id="PS51089">
    <property type="entry name" value="HP"/>
    <property type="match status" value="1"/>
</dbReference>
<evidence type="ECO:0000256" key="2">
    <source>
        <dbReference type="ARBA" id="ARBA00022527"/>
    </source>
</evidence>
<dbReference type="SMART" id="SM00220">
    <property type="entry name" value="S_TKc"/>
    <property type="match status" value="1"/>
</dbReference>
<evidence type="ECO:0000259" key="10">
    <source>
        <dbReference type="PROSITE" id="PS50011"/>
    </source>
</evidence>
<keyword evidence="13" id="KW-1185">Reference proteome</keyword>
<dbReference type="EMBL" id="CDMY01000677">
    <property type="protein sequence ID" value="CEM29689.1"/>
    <property type="molecule type" value="Genomic_DNA"/>
</dbReference>
<dbReference type="Gene3D" id="1.10.950.10">
    <property type="entry name" value="Villin headpiece domain"/>
    <property type="match status" value="1"/>
</dbReference>
<dbReference type="InterPro" id="IPR036886">
    <property type="entry name" value="Villin_headpiece_dom_sf"/>
</dbReference>
<dbReference type="SUPFAM" id="SSF47050">
    <property type="entry name" value="VHP, Villin headpiece domain"/>
    <property type="match status" value="1"/>
</dbReference>
<evidence type="ECO:0000259" key="11">
    <source>
        <dbReference type="PROSITE" id="PS51089"/>
    </source>
</evidence>
<evidence type="ECO:0000256" key="6">
    <source>
        <dbReference type="ARBA" id="ARBA00022840"/>
    </source>
</evidence>
<dbReference type="GO" id="GO:0005737">
    <property type="term" value="C:cytoplasm"/>
    <property type="evidence" value="ECO:0007669"/>
    <property type="project" value="TreeGrafter"/>
</dbReference>
<dbReference type="GO" id="GO:0004674">
    <property type="term" value="F:protein serine/threonine kinase activity"/>
    <property type="evidence" value="ECO:0007669"/>
    <property type="project" value="UniProtKB-KW"/>
</dbReference>
<protein>
    <recommendedName>
        <fullName evidence="14">Protein kinase domain-containing protein</fullName>
    </recommendedName>
</protein>
<evidence type="ECO:0000256" key="8">
    <source>
        <dbReference type="ARBA" id="ARBA00048679"/>
    </source>
</evidence>
<comment type="similarity">
    <text evidence="1">Belongs to the protein kinase superfamily. STE Ser/Thr protein kinase family. STE20 subfamily.</text>
</comment>
<evidence type="ECO:0000256" key="9">
    <source>
        <dbReference type="SAM" id="MobiDB-lite"/>
    </source>
</evidence>
<evidence type="ECO:0000256" key="3">
    <source>
        <dbReference type="ARBA" id="ARBA00022679"/>
    </source>
</evidence>
<dbReference type="SUPFAM" id="SSF56112">
    <property type="entry name" value="Protein kinase-like (PK-like)"/>
    <property type="match status" value="1"/>
</dbReference>
<evidence type="ECO:0000256" key="5">
    <source>
        <dbReference type="ARBA" id="ARBA00022777"/>
    </source>
</evidence>
<dbReference type="InterPro" id="IPR003128">
    <property type="entry name" value="Villin_headpiece"/>
</dbReference>
<proteinExistence type="inferred from homology"/>
<keyword evidence="4" id="KW-0547">Nucleotide-binding</keyword>
<gene>
    <name evidence="12" type="ORF">Vbra_17908</name>
</gene>
<reference evidence="12 13" key="1">
    <citation type="submission" date="2014-11" db="EMBL/GenBank/DDBJ databases">
        <authorList>
            <person name="Zhu J."/>
            <person name="Qi W."/>
            <person name="Song R."/>
        </authorList>
    </citation>
    <scope>NUCLEOTIDE SEQUENCE [LARGE SCALE GENOMIC DNA]</scope>
</reference>
<feature type="region of interest" description="Disordered" evidence="9">
    <location>
        <begin position="289"/>
        <end position="346"/>
    </location>
</feature>
<dbReference type="InterPro" id="IPR008271">
    <property type="entry name" value="Ser/Thr_kinase_AS"/>
</dbReference>
<sequence length="536" mass="59237">MYQQNDDSDGWGIDESLIAVIMKDVCRALDGLHKKGLIHRDVKAANILVSNEGRAYLTDFGISKLFSPGETVYAVCGSPLWIAPEVLGEKGYNEKADIWSLGITTMELAKACSNGLVSLTGHYIRDFVEGCVRLDPSARASAEELCNHPFVKDAIESHRELLKELVDWYLAQQRATLHASQHPNTPSSLMSLITSPTQQPAQDLLPPTPTAHLTLSASSHNPWWISQLTSMLNTLSATMATTQQQTPQKSLLMSGNEWGENSRVKTAAAGRVPLGRGVIDEGERTGLFIHTNPRFNPHKQQPRLSPHRDTRPSSPNAKTRGGGGSMYPSMSPSTASPPLSTTACPASHSHDLPILLGREHLYSPSPRRSRVSCHAARVCHYAATRPCCFAYSSAVAPSSPTMSLSAARRLFQEDRIVDKTRDRLLATTTGSYLPSPSCCGAPLRETSRDVSPPFSPYPFELYFPLDEVVRERSESRLPPWVDHERRWEYLHPSDFVRLFGMGKERYRTLDRHTKSILIRRAGLACASAVRGLDAYV</sequence>
<dbReference type="InParanoid" id="A0A0G4GIJ0"/>
<dbReference type="PANTHER" id="PTHR48012:SF10">
    <property type="entry name" value="FI20177P1"/>
    <property type="match status" value="1"/>
</dbReference>